<gene>
    <name evidence="2" type="ORF">IV203_017947</name>
</gene>
<comment type="caution">
    <text evidence="2">The sequence shown here is derived from an EMBL/GenBank/DDBJ whole genome shotgun (WGS) entry which is preliminary data.</text>
</comment>
<feature type="region of interest" description="Disordered" evidence="1">
    <location>
        <begin position="1"/>
        <end position="20"/>
    </location>
</feature>
<dbReference type="AlphaFoldDB" id="A0A9K3M1Q6"/>
<dbReference type="PANTHER" id="PTHR37067">
    <property type="entry name" value="PX DOMAIN-CONTAINING PROTEIN"/>
    <property type="match status" value="1"/>
</dbReference>
<reference evidence="2" key="1">
    <citation type="journal article" date="2021" name="Sci. Rep.">
        <title>Diploid genomic architecture of Nitzschia inconspicua, an elite biomass production diatom.</title>
        <authorList>
            <person name="Oliver A."/>
            <person name="Podell S."/>
            <person name="Pinowska A."/>
            <person name="Traller J.C."/>
            <person name="Smith S.R."/>
            <person name="McClure R."/>
            <person name="Beliaev A."/>
            <person name="Bohutskyi P."/>
            <person name="Hill E.A."/>
            <person name="Rabines A."/>
            <person name="Zheng H."/>
            <person name="Allen L.Z."/>
            <person name="Kuo A."/>
            <person name="Grigoriev I.V."/>
            <person name="Allen A.E."/>
            <person name="Hazlebeck D."/>
            <person name="Allen E.E."/>
        </authorList>
    </citation>
    <scope>NUCLEOTIDE SEQUENCE</scope>
    <source>
        <strain evidence="2">Hildebrandi</strain>
    </source>
</reference>
<reference evidence="2" key="2">
    <citation type="submission" date="2021-04" db="EMBL/GenBank/DDBJ databases">
        <authorList>
            <person name="Podell S."/>
        </authorList>
    </citation>
    <scope>NUCLEOTIDE SEQUENCE</scope>
    <source>
        <strain evidence="2">Hildebrandi</strain>
    </source>
</reference>
<keyword evidence="3" id="KW-1185">Reference proteome</keyword>
<protein>
    <submittedName>
        <fullName evidence="2">Uncharacterized protein</fullName>
    </submittedName>
</protein>
<evidence type="ECO:0000313" key="3">
    <source>
        <dbReference type="Proteomes" id="UP000693970"/>
    </source>
</evidence>
<dbReference type="PANTHER" id="PTHR37067:SF3">
    <property type="entry name" value="PX DOMAIN-CONTAINING PROTEIN"/>
    <property type="match status" value="1"/>
</dbReference>
<organism evidence="2 3">
    <name type="scientific">Nitzschia inconspicua</name>
    <dbReference type="NCBI Taxonomy" id="303405"/>
    <lineage>
        <taxon>Eukaryota</taxon>
        <taxon>Sar</taxon>
        <taxon>Stramenopiles</taxon>
        <taxon>Ochrophyta</taxon>
        <taxon>Bacillariophyta</taxon>
        <taxon>Bacillariophyceae</taxon>
        <taxon>Bacillariophycidae</taxon>
        <taxon>Bacillariales</taxon>
        <taxon>Bacillariaceae</taxon>
        <taxon>Nitzschia</taxon>
    </lineage>
</organism>
<dbReference type="OrthoDB" id="167947at2759"/>
<sequence>MPSTSATHGDPTSETDPKTPIPVSSLTDWYNLLACRKKKSFRQAIRQASKLYQSVKEETGMGVLGSVSDVEVAQHCRTVCAINLQYLKEIFNDIWAFAIAIDAGNNAGTAYLDLRMRCYYKGSLENLHILAIPMREHHTGEYQYDLIVETMNVLAPDWRHQLIGITTDGVTGHLRRQQNLIQDMKSSCPTFATTRWISMACTPLMDWWLVVIIIQGLVERIEKTFSAIQGTRTLVCEQRQLLTALKQDIKERCYINGPMTDEESISFLAAVNNDPLHGFHLNNYCVLRQEAASSIDEVGRFVQLTMDGLRSSSSDADKEAHDCIISTIANFSLQLVSGICKVCAERDSRNNSGDYLPPVLPLEWCGVLLRDFVSCLEDQRIRLGHKFSEAEVENIDEQFRKLRLAFKEQSGFSQMLLDAQASCAVQSFEKCWSQLGSEFEQLRMFCGAIASIMPSTSSVESDFSLINWTKDPNSQSLSDFSLESVLHCKQYKKLRDLME</sequence>
<dbReference type="EMBL" id="JAGRRH010000003">
    <property type="protein sequence ID" value="KAG7371805.1"/>
    <property type="molecule type" value="Genomic_DNA"/>
</dbReference>
<evidence type="ECO:0000313" key="2">
    <source>
        <dbReference type="EMBL" id="KAG7371805.1"/>
    </source>
</evidence>
<accession>A0A9K3M1Q6</accession>
<proteinExistence type="predicted"/>
<evidence type="ECO:0000256" key="1">
    <source>
        <dbReference type="SAM" id="MobiDB-lite"/>
    </source>
</evidence>
<dbReference type="Proteomes" id="UP000693970">
    <property type="component" value="Unassembled WGS sequence"/>
</dbReference>
<name>A0A9K3M1Q6_9STRA</name>
<feature type="compositionally biased region" description="Polar residues" evidence="1">
    <location>
        <begin position="1"/>
        <end position="14"/>
    </location>
</feature>